<gene>
    <name evidence="6" type="ORF">H9889_06245</name>
</gene>
<sequence>MGIKAKHYLFSIAILTLGMGLGRFIYTGMMPLMFNEGIFDFQALSYIASSNYLGYLFGALLFSFALFHRSEKLKISLIVSVISTVLLLYLMSMTTNFMGVLIIRFLAGISSAAAIIFGSITVIKYFSSRLMTAAFFSGVGLGILVGNELVNILSFQQDSSLQIWFYAAILAAVIAGLIFVFYPKKEQSAISTSVYESAKQGQVQSLQHSEISWISLIILYGFAGYGYIITATYLPVIAQSLPASLVTSHLWSLVGIGAMISCYLWLFIEQKIGTLSALFWNLLTQSLFVLLSIFSDSLLLLIISALGLGGTFMGTTSLVMPLARRLSVPKTLNLVGLVTLTYGIGQILGPIATSVIETMTGSLLFATISGAVALLIASLMVLYEKRSRGFASA</sequence>
<feature type="transmembrane region" description="Helical" evidence="4">
    <location>
        <begin position="213"/>
        <end position="238"/>
    </location>
</feature>
<keyword evidence="3 4" id="KW-0472">Membrane</keyword>
<feature type="transmembrane region" description="Helical" evidence="4">
    <location>
        <begin position="334"/>
        <end position="356"/>
    </location>
</feature>
<evidence type="ECO:0000313" key="7">
    <source>
        <dbReference type="Proteomes" id="UP000823934"/>
    </source>
</evidence>
<dbReference type="PANTHER" id="PTHR23537">
    <property type="match status" value="1"/>
</dbReference>
<feature type="transmembrane region" description="Helical" evidence="4">
    <location>
        <begin position="73"/>
        <end position="91"/>
    </location>
</feature>
<dbReference type="Pfam" id="PF06779">
    <property type="entry name" value="MFS_4"/>
    <property type="match status" value="1"/>
</dbReference>
<comment type="caution">
    <text evidence="6">The sequence shown here is derived from an EMBL/GenBank/DDBJ whole genome shotgun (WGS) entry which is preliminary data.</text>
</comment>
<feature type="transmembrane region" description="Helical" evidence="4">
    <location>
        <begin position="300"/>
        <end position="322"/>
    </location>
</feature>
<feature type="transmembrane region" description="Helical" evidence="4">
    <location>
        <begin position="130"/>
        <end position="151"/>
    </location>
</feature>
<feature type="transmembrane region" description="Helical" evidence="4">
    <location>
        <begin position="250"/>
        <end position="268"/>
    </location>
</feature>
<evidence type="ECO:0000259" key="5">
    <source>
        <dbReference type="PROSITE" id="PS50850"/>
    </source>
</evidence>
<dbReference type="Proteomes" id="UP000823934">
    <property type="component" value="Unassembled WGS sequence"/>
</dbReference>
<reference evidence="6" key="1">
    <citation type="journal article" date="2021" name="PeerJ">
        <title>Extensive microbial diversity within the chicken gut microbiome revealed by metagenomics and culture.</title>
        <authorList>
            <person name="Gilroy R."/>
            <person name="Ravi A."/>
            <person name="Getino M."/>
            <person name="Pursley I."/>
            <person name="Horton D.L."/>
            <person name="Alikhan N.F."/>
            <person name="Baker D."/>
            <person name="Gharbi K."/>
            <person name="Hall N."/>
            <person name="Watson M."/>
            <person name="Adriaenssens E.M."/>
            <person name="Foster-Nyarko E."/>
            <person name="Jarju S."/>
            <person name="Secka A."/>
            <person name="Antonio M."/>
            <person name="Oren A."/>
            <person name="Chaudhuri R.R."/>
            <person name="La Ragione R."/>
            <person name="Hildebrand F."/>
            <person name="Pallen M.J."/>
        </authorList>
    </citation>
    <scope>NUCLEOTIDE SEQUENCE</scope>
    <source>
        <strain evidence="6">CHK160-9182</strain>
    </source>
</reference>
<keyword evidence="1 4" id="KW-0812">Transmembrane</keyword>
<dbReference type="InterPro" id="IPR010645">
    <property type="entry name" value="MFS_4"/>
</dbReference>
<feature type="transmembrane region" description="Helical" evidence="4">
    <location>
        <begin position="46"/>
        <end position="66"/>
    </location>
</feature>
<dbReference type="GO" id="GO:0005886">
    <property type="term" value="C:plasma membrane"/>
    <property type="evidence" value="ECO:0007669"/>
    <property type="project" value="TreeGrafter"/>
</dbReference>
<evidence type="ECO:0000256" key="4">
    <source>
        <dbReference type="SAM" id="Phobius"/>
    </source>
</evidence>
<dbReference type="PANTHER" id="PTHR23537:SF1">
    <property type="entry name" value="SUGAR TRANSPORTER"/>
    <property type="match status" value="1"/>
</dbReference>
<dbReference type="InterPro" id="IPR036259">
    <property type="entry name" value="MFS_trans_sf"/>
</dbReference>
<feature type="transmembrane region" description="Helical" evidence="4">
    <location>
        <begin position="7"/>
        <end position="26"/>
    </location>
</feature>
<dbReference type="GO" id="GO:0022857">
    <property type="term" value="F:transmembrane transporter activity"/>
    <property type="evidence" value="ECO:0007669"/>
    <property type="project" value="InterPro"/>
</dbReference>
<proteinExistence type="predicted"/>
<protein>
    <submittedName>
        <fullName evidence="6">MFS transporter</fullName>
    </submittedName>
</protein>
<feature type="transmembrane region" description="Helical" evidence="4">
    <location>
        <begin position="275"/>
        <end position="294"/>
    </location>
</feature>
<keyword evidence="2 4" id="KW-1133">Transmembrane helix</keyword>
<accession>A0A9D1Q529</accession>
<dbReference type="Gene3D" id="1.20.1250.20">
    <property type="entry name" value="MFS general substrate transporter like domains"/>
    <property type="match status" value="2"/>
</dbReference>
<feature type="domain" description="Major facilitator superfamily (MFS) profile" evidence="5">
    <location>
        <begin position="8"/>
        <end position="388"/>
    </location>
</feature>
<organism evidence="6 7">
    <name type="scientific">Candidatus Ignatzschineria merdigallinarum</name>
    <dbReference type="NCBI Taxonomy" id="2838621"/>
    <lineage>
        <taxon>Bacteria</taxon>
        <taxon>Pseudomonadati</taxon>
        <taxon>Pseudomonadota</taxon>
        <taxon>Gammaproteobacteria</taxon>
        <taxon>Cardiobacteriales</taxon>
        <taxon>Ignatzschineriaceae</taxon>
        <taxon>Ignatzschineria</taxon>
    </lineage>
</organism>
<evidence type="ECO:0000256" key="3">
    <source>
        <dbReference type="ARBA" id="ARBA00023136"/>
    </source>
</evidence>
<dbReference type="SUPFAM" id="SSF103473">
    <property type="entry name" value="MFS general substrate transporter"/>
    <property type="match status" value="1"/>
</dbReference>
<evidence type="ECO:0000256" key="2">
    <source>
        <dbReference type="ARBA" id="ARBA00022989"/>
    </source>
</evidence>
<feature type="transmembrane region" description="Helical" evidence="4">
    <location>
        <begin position="362"/>
        <end position="383"/>
    </location>
</feature>
<dbReference type="InterPro" id="IPR020846">
    <property type="entry name" value="MFS_dom"/>
</dbReference>
<dbReference type="CDD" id="cd06180">
    <property type="entry name" value="MFS_YjiJ"/>
    <property type="match status" value="1"/>
</dbReference>
<evidence type="ECO:0000256" key="1">
    <source>
        <dbReference type="ARBA" id="ARBA00022692"/>
    </source>
</evidence>
<reference evidence="6" key="2">
    <citation type="submission" date="2021-04" db="EMBL/GenBank/DDBJ databases">
        <authorList>
            <person name="Gilroy R."/>
        </authorList>
    </citation>
    <scope>NUCLEOTIDE SEQUENCE</scope>
    <source>
        <strain evidence="6">CHK160-9182</strain>
    </source>
</reference>
<dbReference type="PROSITE" id="PS50850">
    <property type="entry name" value="MFS"/>
    <property type="match status" value="1"/>
</dbReference>
<dbReference type="AlphaFoldDB" id="A0A9D1Q529"/>
<feature type="transmembrane region" description="Helical" evidence="4">
    <location>
        <begin position="97"/>
        <end position="123"/>
    </location>
</feature>
<dbReference type="EMBL" id="DXHP01000136">
    <property type="protein sequence ID" value="HIW06910.1"/>
    <property type="molecule type" value="Genomic_DNA"/>
</dbReference>
<feature type="transmembrane region" description="Helical" evidence="4">
    <location>
        <begin position="163"/>
        <end position="182"/>
    </location>
</feature>
<name>A0A9D1Q529_9GAMM</name>
<evidence type="ECO:0000313" key="6">
    <source>
        <dbReference type="EMBL" id="HIW06910.1"/>
    </source>
</evidence>